<reference evidence="1" key="1">
    <citation type="submission" date="2018-11" db="EMBL/GenBank/DDBJ databases">
        <authorList>
            <consortium name="Genoscope - CEA"/>
            <person name="William W."/>
        </authorList>
    </citation>
    <scope>NUCLEOTIDE SEQUENCE [LARGE SCALE GENOMIC DNA]</scope>
    <source>
        <strain evidence="1">T9AD</strain>
    </source>
</reference>
<name>A0A653BBD2_ECTOL</name>
<gene>
    <name evidence="1" type="ORF">POT9AD_4745</name>
</gene>
<evidence type="ECO:0000313" key="1">
    <source>
        <dbReference type="EMBL" id="VDN65720.1"/>
    </source>
</evidence>
<dbReference type="EMBL" id="LR130779">
    <property type="protein sequence ID" value="VDN65720.1"/>
    <property type="molecule type" value="Genomic_DNA"/>
</dbReference>
<organism evidence="1">
    <name type="scientific">Ectopseudomonas oleovorans</name>
    <name type="common">Pseudomonas oleovorans</name>
    <dbReference type="NCBI Taxonomy" id="301"/>
    <lineage>
        <taxon>Bacteria</taxon>
        <taxon>Pseudomonadati</taxon>
        <taxon>Pseudomonadota</taxon>
        <taxon>Gammaproteobacteria</taxon>
        <taxon>Pseudomonadales</taxon>
        <taxon>Pseudomonadaceae</taxon>
        <taxon>Ectopseudomonas</taxon>
    </lineage>
</organism>
<accession>A0A653BBD2</accession>
<proteinExistence type="predicted"/>
<dbReference type="AlphaFoldDB" id="A0A653BBD2"/>
<sequence>MVTQCDGQLAASGVERVVQAFCLHRKAFAAPAPPNGATGCDGNTAPHLDGAWSIRSFARLLKLKD</sequence>
<protein>
    <submittedName>
        <fullName evidence="1">Uncharacterized protein</fullName>
    </submittedName>
</protein>